<dbReference type="KEGG" id="sry:M621_23095"/>
<evidence type="ECO:0000313" key="1">
    <source>
        <dbReference type="EMBL" id="AGP47398.1"/>
    </source>
</evidence>
<reference evidence="1 2" key="1">
    <citation type="journal article" date="2013" name="Genome Announc.">
        <title>Genome Sequence of Serratia plymuthica Strain S13, an Endophyte with Germination- and Plant-Growth-Promoting Activity from the Flower of Styrian Oil Pumpkin.</title>
        <authorList>
            <person name="Muller H."/>
            <person name="Furnkranz M."/>
            <person name="Grube M."/>
            <person name="Berg G."/>
        </authorList>
    </citation>
    <scope>NUCLEOTIDE SEQUENCE [LARGE SCALE GENOMIC DNA]</scope>
    <source>
        <strain evidence="1">S13</strain>
    </source>
</reference>
<dbReference type="Proteomes" id="UP000014900">
    <property type="component" value="Chromosome"/>
</dbReference>
<gene>
    <name evidence="1" type="ORF">M621_23095</name>
</gene>
<protein>
    <submittedName>
        <fullName evidence="1">Uncharacterized protein</fullName>
    </submittedName>
</protein>
<evidence type="ECO:0000313" key="2">
    <source>
        <dbReference type="Proteomes" id="UP000014900"/>
    </source>
</evidence>
<dbReference type="RefSeq" id="WP_020439886.1">
    <property type="nucleotide sequence ID" value="NC_021659.1"/>
</dbReference>
<proteinExistence type="predicted"/>
<dbReference type="EMBL" id="CP006566">
    <property type="protein sequence ID" value="AGP47398.1"/>
    <property type="molecule type" value="Genomic_DNA"/>
</dbReference>
<dbReference type="PROSITE" id="PS51257">
    <property type="entry name" value="PROKAR_LIPOPROTEIN"/>
    <property type="match status" value="1"/>
</dbReference>
<dbReference type="HOGENOM" id="CLU_2095193_0_0_6"/>
<dbReference type="AlphaFoldDB" id="S4YXV4"/>
<name>S4YXV4_SERPL</name>
<sequence>MSNPKSDIGQLIQQLAAACIRHQLRDAGRPSMLVDSELYQVHAVIELEQESTEVCIRRGLIDVLIDEFGQKGGEATARYMLSLALCDGEITAIGLNLIKSVLLNGIEACLDTGEAL</sequence>
<organism evidence="1 2">
    <name type="scientific">Serratia plymuthica S13</name>
    <dbReference type="NCBI Taxonomy" id="1348660"/>
    <lineage>
        <taxon>Bacteria</taxon>
        <taxon>Pseudomonadati</taxon>
        <taxon>Pseudomonadota</taxon>
        <taxon>Gammaproteobacteria</taxon>
        <taxon>Enterobacterales</taxon>
        <taxon>Yersiniaceae</taxon>
        <taxon>Serratia</taxon>
    </lineage>
</organism>
<accession>S4YXV4</accession>